<keyword evidence="2" id="KW-0238">DNA-binding</keyword>
<dbReference type="PROSITE" id="PS50042">
    <property type="entry name" value="CNMP_BINDING_3"/>
    <property type="match status" value="1"/>
</dbReference>
<dbReference type="PRINTS" id="PR00103">
    <property type="entry name" value="CAMPKINASE"/>
</dbReference>
<dbReference type="Pfam" id="PF00027">
    <property type="entry name" value="cNMP_binding"/>
    <property type="match status" value="1"/>
</dbReference>
<dbReference type="RefSeq" id="WP_397081190.1">
    <property type="nucleotide sequence ID" value="NZ_JBITGY010000003.1"/>
</dbReference>
<comment type="caution">
    <text evidence="5">The sequence shown here is derived from an EMBL/GenBank/DDBJ whole genome shotgun (WGS) entry which is preliminary data.</text>
</comment>
<keyword evidence="1" id="KW-0805">Transcription regulation</keyword>
<evidence type="ECO:0000256" key="3">
    <source>
        <dbReference type="ARBA" id="ARBA00023163"/>
    </source>
</evidence>
<dbReference type="PROSITE" id="PS00888">
    <property type="entry name" value="CNMP_BINDING_1"/>
    <property type="match status" value="1"/>
</dbReference>
<keyword evidence="3" id="KW-0804">Transcription</keyword>
<protein>
    <submittedName>
        <fullName evidence="5">Crp/Fnr family transcriptional regulator</fullName>
    </submittedName>
</protein>
<evidence type="ECO:0000256" key="1">
    <source>
        <dbReference type="ARBA" id="ARBA00023015"/>
    </source>
</evidence>
<dbReference type="PROSITE" id="PS00889">
    <property type="entry name" value="CNMP_BINDING_2"/>
    <property type="match status" value="1"/>
</dbReference>
<evidence type="ECO:0000259" key="4">
    <source>
        <dbReference type="PROSITE" id="PS50042"/>
    </source>
</evidence>
<gene>
    <name evidence="5" type="ORF">ACIBG2_11115</name>
</gene>
<dbReference type="SUPFAM" id="SSF51206">
    <property type="entry name" value="cAMP-binding domain-like"/>
    <property type="match status" value="1"/>
</dbReference>
<dbReference type="InterPro" id="IPR036388">
    <property type="entry name" value="WH-like_DNA-bd_sf"/>
</dbReference>
<dbReference type="InterPro" id="IPR036390">
    <property type="entry name" value="WH_DNA-bd_sf"/>
</dbReference>
<sequence length="235" mass="25186">MPPDLWPKDSFLGTLDEPTRNALLRLGRVKAYQPGETVVHQGDAGEVVFLLLTGRVNVSTTVENGSETLLAIRHPGDILGEMAVFGNMPRTATVTVRVPATTLVVGGEVFKRFAGTHPGAAVALAANIAERLRQANMFRADAAGYEVDQRLARAVLYQVQRFATVVDGHWTADLRQAELAMLIGAKEGTVQKAIANMKELMISRRGRVVILDVAGLARLADMSPPGHLLGDSPSG</sequence>
<feature type="domain" description="Cyclic nucleotide-binding" evidence="4">
    <location>
        <begin position="11"/>
        <end position="115"/>
    </location>
</feature>
<dbReference type="InterPro" id="IPR050397">
    <property type="entry name" value="Env_Response_Regulators"/>
</dbReference>
<evidence type="ECO:0000313" key="6">
    <source>
        <dbReference type="Proteomes" id="UP001612741"/>
    </source>
</evidence>
<reference evidence="5 6" key="1">
    <citation type="submission" date="2024-10" db="EMBL/GenBank/DDBJ databases">
        <title>The Natural Products Discovery Center: Release of the First 8490 Sequenced Strains for Exploring Actinobacteria Biosynthetic Diversity.</title>
        <authorList>
            <person name="Kalkreuter E."/>
            <person name="Kautsar S.A."/>
            <person name="Yang D."/>
            <person name="Bader C.D."/>
            <person name="Teijaro C.N."/>
            <person name="Fluegel L."/>
            <person name="Davis C.M."/>
            <person name="Simpson J.R."/>
            <person name="Lauterbach L."/>
            <person name="Steele A.D."/>
            <person name="Gui C."/>
            <person name="Meng S."/>
            <person name="Li G."/>
            <person name="Viehrig K."/>
            <person name="Ye F."/>
            <person name="Su P."/>
            <person name="Kiefer A.F."/>
            <person name="Nichols A."/>
            <person name="Cepeda A.J."/>
            <person name="Yan W."/>
            <person name="Fan B."/>
            <person name="Jiang Y."/>
            <person name="Adhikari A."/>
            <person name="Zheng C.-J."/>
            <person name="Schuster L."/>
            <person name="Cowan T.M."/>
            <person name="Smanski M.J."/>
            <person name="Chevrette M.G."/>
            <person name="De Carvalho L.P.S."/>
            <person name="Shen B."/>
        </authorList>
    </citation>
    <scope>NUCLEOTIDE SEQUENCE [LARGE SCALE GENOMIC DNA]</scope>
    <source>
        <strain evidence="5 6">NPDC050545</strain>
    </source>
</reference>
<dbReference type="InterPro" id="IPR018488">
    <property type="entry name" value="cNMP-bd_CS"/>
</dbReference>
<dbReference type="Proteomes" id="UP001612741">
    <property type="component" value="Unassembled WGS sequence"/>
</dbReference>
<dbReference type="Gene3D" id="2.60.120.10">
    <property type="entry name" value="Jelly Rolls"/>
    <property type="match status" value="1"/>
</dbReference>
<dbReference type="InterPro" id="IPR000595">
    <property type="entry name" value="cNMP-bd_dom"/>
</dbReference>
<evidence type="ECO:0000256" key="2">
    <source>
        <dbReference type="ARBA" id="ARBA00023125"/>
    </source>
</evidence>
<proteinExistence type="predicted"/>
<dbReference type="SMART" id="SM00100">
    <property type="entry name" value="cNMP"/>
    <property type="match status" value="1"/>
</dbReference>
<dbReference type="InterPro" id="IPR014710">
    <property type="entry name" value="RmlC-like_jellyroll"/>
</dbReference>
<dbReference type="PANTHER" id="PTHR24567:SF74">
    <property type="entry name" value="HTH-TYPE TRANSCRIPTIONAL REGULATOR ARCR"/>
    <property type="match status" value="1"/>
</dbReference>
<dbReference type="InterPro" id="IPR018490">
    <property type="entry name" value="cNMP-bd_dom_sf"/>
</dbReference>
<dbReference type="PANTHER" id="PTHR24567">
    <property type="entry name" value="CRP FAMILY TRANSCRIPTIONAL REGULATORY PROTEIN"/>
    <property type="match status" value="1"/>
</dbReference>
<dbReference type="EMBL" id="JBITGY010000003">
    <property type="protein sequence ID" value="MFI6497929.1"/>
    <property type="molecule type" value="Genomic_DNA"/>
</dbReference>
<dbReference type="InterPro" id="IPR012318">
    <property type="entry name" value="HTH_CRP"/>
</dbReference>
<dbReference type="Pfam" id="PF13545">
    <property type="entry name" value="HTH_Crp_2"/>
    <property type="match status" value="1"/>
</dbReference>
<accession>A0ABW7YTV8</accession>
<dbReference type="SUPFAM" id="SSF46785">
    <property type="entry name" value="Winged helix' DNA-binding domain"/>
    <property type="match status" value="1"/>
</dbReference>
<evidence type="ECO:0000313" key="5">
    <source>
        <dbReference type="EMBL" id="MFI6497929.1"/>
    </source>
</evidence>
<organism evidence="5 6">
    <name type="scientific">Nonomuraea typhae</name>
    <dbReference type="NCBI Taxonomy" id="2603600"/>
    <lineage>
        <taxon>Bacteria</taxon>
        <taxon>Bacillati</taxon>
        <taxon>Actinomycetota</taxon>
        <taxon>Actinomycetes</taxon>
        <taxon>Streptosporangiales</taxon>
        <taxon>Streptosporangiaceae</taxon>
        <taxon>Nonomuraea</taxon>
    </lineage>
</organism>
<dbReference type="CDD" id="cd00038">
    <property type="entry name" value="CAP_ED"/>
    <property type="match status" value="1"/>
</dbReference>
<keyword evidence="6" id="KW-1185">Reference proteome</keyword>
<name>A0ABW7YTV8_9ACTN</name>
<dbReference type="Gene3D" id="1.10.10.10">
    <property type="entry name" value="Winged helix-like DNA-binding domain superfamily/Winged helix DNA-binding domain"/>
    <property type="match status" value="1"/>
</dbReference>